<proteinExistence type="predicted"/>
<reference evidence="3" key="1">
    <citation type="journal article" date="2019" name="Int. J. Syst. Evol. Microbiol.">
        <title>The Global Catalogue of Microorganisms (GCM) 10K type strain sequencing project: providing services to taxonomists for standard genome sequencing and annotation.</title>
        <authorList>
            <consortium name="The Broad Institute Genomics Platform"/>
            <consortium name="The Broad Institute Genome Sequencing Center for Infectious Disease"/>
            <person name="Wu L."/>
            <person name="Ma J."/>
        </authorList>
    </citation>
    <scope>NUCLEOTIDE SEQUENCE [LARGE SCALE GENOMIC DNA]</scope>
    <source>
        <strain evidence="3">CGMCC 1.15342</strain>
    </source>
</reference>
<keyword evidence="3" id="KW-1185">Reference proteome</keyword>
<name>A0ABQ1N188_9SPHI</name>
<dbReference type="InterPro" id="IPR001173">
    <property type="entry name" value="Glyco_trans_2-like"/>
</dbReference>
<dbReference type="PANTHER" id="PTHR43685:SF2">
    <property type="entry name" value="GLYCOSYLTRANSFERASE 2-LIKE DOMAIN-CONTAINING PROTEIN"/>
    <property type="match status" value="1"/>
</dbReference>
<feature type="domain" description="Glycosyltransferase 2-like" evidence="1">
    <location>
        <begin position="3"/>
        <end position="110"/>
    </location>
</feature>
<dbReference type="InterPro" id="IPR050834">
    <property type="entry name" value="Glycosyltransf_2"/>
</dbReference>
<dbReference type="Pfam" id="PF00535">
    <property type="entry name" value="Glycos_transf_2"/>
    <property type="match status" value="1"/>
</dbReference>
<sequence length="310" mass="36008">MLTAIESVKKQSYPNVQLIVVDDGSTDNTRELLQNMEGLSYVYKPNGGQASARNMGLELATGDFIASLDSDDYWGRDFLQKSLNALEHYQADFVFANWNQKTKYTEDWRDFLSNDPYLTPFMREPINGWYQLSSDDLRTLYLQACPSPSSSTVVRRKSLSGGWNSHMNIGDDWGLYLDMIFSKPCTAVFTLERLWYKDIDGQNIYDGRDWHEVVQLLLVKDTKLIIERYRQYLTVDEMNILQKRYVGGLMELAKHKLFRERKTVESWALFKTAMLNKPTYAIAQFPKLVYAALNNHIIQRFRTKKKAVAI</sequence>
<evidence type="ECO:0000313" key="3">
    <source>
        <dbReference type="Proteomes" id="UP000597338"/>
    </source>
</evidence>
<dbReference type="CDD" id="cd00761">
    <property type="entry name" value="Glyco_tranf_GTA_type"/>
    <property type="match status" value="1"/>
</dbReference>
<gene>
    <name evidence="2" type="ORF">GCM10011386_46220</name>
</gene>
<protein>
    <recommendedName>
        <fullName evidence="1">Glycosyltransferase 2-like domain-containing protein</fullName>
    </recommendedName>
</protein>
<dbReference type="EMBL" id="BMIK01000031">
    <property type="protein sequence ID" value="GGC48746.1"/>
    <property type="molecule type" value="Genomic_DNA"/>
</dbReference>
<comment type="caution">
    <text evidence="2">The sequence shown here is derived from an EMBL/GenBank/DDBJ whole genome shotgun (WGS) entry which is preliminary data.</text>
</comment>
<dbReference type="Proteomes" id="UP000597338">
    <property type="component" value="Unassembled WGS sequence"/>
</dbReference>
<dbReference type="SUPFAM" id="SSF53448">
    <property type="entry name" value="Nucleotide-diphospho-sugar transferases"/>
    <property type="match status" value="1"/>
</dbReference>
<accession>A0ABQ1N188</accession>
<organism evidence="2 3">
    <name type="scientific">Parapedobacter defluvii</name>
    <dbReference type="NCBI Taxonomy" id="2045106"/>
    <lineage>
        <taxon>Bacteria</taxon>
        <taxon>Pseudomonadati</taxon>
        <taxon>Bacteroidota</taxon>
        <taxon>Sphingobacteriia</taxon>
        <taxon>Sphingobacteriales</taxon>
        <taxon>Sphingobacteriaceae</taxon>
        <taxon>Parapedobacter</taxon>
    </lineage>
</organism>
<dbReference type="Gene3D" id="3.90.550.10">
    <property type="entry name" value="Spore Coat Polysaccharide Biosynthesis Protein SpsA, Chain A"/>
    <property type="match status" value="1"/>
</dbReference>
<evidence type="ECO:0000313" key="2">
    <source>
        <dbReference type="EMBL" id="GGC48746.1"/>
    </source>
</evidence>
<dbReference type="InterPro" id="IPR029044">
    <property type="entry name" value="Nucleotide-diphossugar_trans"/>
</dbReference>
<dbReference type="PANTHER" id="PTHR43685">
    <property type="entry name" value="GLYCOSYLTRANSFERASE"/>
    <property type="match status" value="1"/>
</dbReference>
<evidence type="ECO:0000259" key="1">
    <source>
        <dbReference type="Pfam" id="PF00535"/>
    </source>
</evidence>